<dbReference type="InterPro" id="IPR018087">
    <property type="entry name" value="Glyco_hydro_5_CS"/>
</dbReference>
<evidence type="ECO:0000259" key="6">
    <source>
        <dbReference type="Pfam" id="PF18962"/>
    </source>
</evidence>
<comment type="caution">
    <text evidence="7">The sequence shown here is derived from an EMBL/GenBank/DDBJ whole genome shotgun (WGS) entry which is preliminary data.</text>
</comment>
<evidence type="ECO:0000256" key="1">
    <source>
        <dbReference type="ARBA" id="ARBA00022801"/>
    </source>
</evidence>
<dbReference type="GO" id="GO:0000272">
    <property type="term" value="P:polysaccharide catabolic process"/>
    <property type="evidence" value="ECO:0007669"/>
    <property type="project" value="InterPro"/>
</dbReference>
<dbReference type="EMBL" id="PYVU01000025">
    <property type="protein sequence ID" value="PTB97086.1"/>
    <property type="molecule type" value="Genomic_DNA"/>
</dbReference>
<protein>
    <submittedName>
        <fullName evidence="7">Endoglucanase</fullName>
    </submittedName>
</protein>
<evidence type="ECO:0000256" key="3">
    <source>
        <dbReference type="RuleBase" id="RU361153"/>
    </source>
</evidence>
<dbReference type="InterPro" id="IPR001547">
    <property type="entry name" value="Glyco_hydro_5"/>
</dbReference>
<accession>A0A2T4DTJ4</accession>
<dbReference type="InterPro" id="IPR013783">
    <property type="entry name" value="Ig-like_fold"/>
</dbReference>
<dbReference type="SUPFAM" id="SSF51445">
    <property type="entry name" value="(Trans)glycosidases"/>
    <property type="match status" value="1"/>
</dbReference>
<evidence type="ECO:0000259" key="5">
    <source>
        <dbReference type="Pfam" id="PF18666"/>
    </source>
</evidence>
<dbReference type="NCBIfam" id="TIGR04183">
    <property type="entry name" value="Por_Secre_tail"/>
    <property type="match status" value="1"/>
</dbReference>
<evidence type="ECO:0000313" key="7">
    <source>
        <dbReference type="EMBL" id="PTB97086.1"/>
    </source>
</evidence>
<dbReference type="Gene3D" id="2.60.40.10">
    <property type="entry name" value="Immunoglobulins"/>
    <property type="match status" value="1"/>
</dbReference>
<dbReference type="AlphaFoldDB" id="A0A2T4DTJ4"/>
<dbReference type="InterPro" id="IPR017853">
    <property type="entry name" value="GH"/>
</dbReference>
<dbReference type="Pfam" id="PF18962">
    <property type="entry name" value="Por_Secre_tail"/>
    <property type="match status" value="1"/>
</dbReference>
<feature type="domain" description="Carbohydrate-binding module 64" evidence="5">
    <location>
        <begin position="454"/>
        <end position="526"/>
    </location>
</feature>
<dbReference type="Gene3D" id="2.60.120.380">
    <property type="match status" value="1"/>
</dbReference>
<dbReference type="PROSITE" id="PS00659">
    <property type="entry name" value="GLYCOSYL_HYDROL_F5"/>
    <property type="match status" value="1"/>
</dbReference>
<dbReference type="Pfam" id="PF00150">
    <property type="entry name" value="Cellulase"/>
    <property type="match status" value="1"/>
</dbReference>
<gene>
    <name evidence="7" type="ORF">C9994_04490</name>
</gene>
<dbReference type="PANTHER" id="PTHR34142:SF1">
    <property type="entry name" value="GLYCOSIDE HYDROLASE FAMILY 5 DOMAIN-CONTAINING PROTEIN"/>
    <property type="match status" value="1"/>
</dbReference>
<name>A0A2T4DTJ4_9BACT</name>
<comment type="similarity">
    <text evidence="3">Belongs to the glycosyl hydrolase 5 (cellulase A) family.</text>
</comment>
<feature type="domain" description="Glycoside hydrolase family 5" evidence="4">
    <location>
        <begin position="55"/>
        <end position="303"/>
    </location>
</feature>
<evidence type="ECO:0000256" key="2">
    <source>
        <dbReference type="ARBA" id="ARBA00023295"/>
    </source>
</evidence>
<dbReference type="InterPro" id="IPR041438">
    <property type="entry name" value="CBM64"/>
</dbReference>
<dbReference type="Proteomes" id="UP000240608">
    <property type="component" value="Unassembled WGS sequence"/>
</dbReference>
<evidence type="ECO:0000313" key="8">
    <source>
        <dbReference type="Proteomes" id="UP000240608"/>
    </source>
</evidence>
<proteinExistence type="inferred from homology"/>
<dbReference type="PANTHER" id="PTHR34142">
    <property type="entry name" value="ENDO-BETA-1,4-GLUCANASE A"/>
    <property type="match status" value="1"/>
</dbReference>
<keyword evidence="2 3" id="KW-0326">Glycosidase</keyword>
<sequence>MKNQNPKNSHYLFPSAFNMRNWWTFLIFTLLSFPLLSQTPVSSNGALSVNGNRIVNENNEVVSFSGTSLFWSNDGWGGEKYYNADVVDWLQQDWEISLIRAAMGVEEPGGYIQNPTSNKNKVTTVVDAAIANGLYVIIDWHSHHAEDYQAQAISFFQEMATQYGNTDHVIYEIYNEPLGGSSWSNDIKPYAEAVISAIRAIDPDNLIIVGTPTWSQDVDVASANPINENNIAYTLHFYAGTHTQYLRDKATTALNNGAALMVTEWGTVNASGDGAVAQSSTQEWVSFMEENDLSNANWSVNDKVEGASVLKLGASVNGGWSDGMLTESGLLVREITRNWENGSNGGGNSCDPTAITPVYRINGASAVTSSQISVTAGDNLELAPTAASGGTWSWTGPSGFTSNTRVVSFSNVQESQAGNYAVTYTNNCGTNSQETISIEVNGAGGGGNETCQNPTSVSVPFTKEGVDEACFESSGNISFVNSWSVDLLEINGVDFTNKWSNSMPAKIDGKYYIRYSSSVGWGHFEMSGSSNNTTSAIEAKSGKSVIYPTPSSGVINIEVDENESNEQLNVNIFDANGNVVYQKDISGSSNIKVHTELPAGVYRIRVANDQKILIDQNTIIK</sequence>
<feature type="domain" description="Secretion system C-terminal sorting" evidence="6">
    <location>
        <begin position="546"/>
        <end position="619"/>
    </location>
</feature>
<evidence type="ECO:0000259" key="4">
    <source>
        <dbReference type="Pfam" id="PF00150"/>
    </source>
</evidence>
<organism evidence="7 8">
    <name type="scientific">Marivirga lumbricoides</name>
    <dbReference type="NCBI Taxonomy" id="1046115"/>
    <lineage>
        <taxon>Bacteria</taxon>
        <taxon>Pseudomonadati</taxon>
        <taxon>Bacteroidota</taxon>
        <taxon>Cytophagia</taxon>
        <taxon>Cytophagales</taxon>
        <taxon>Marivirgaceae</taxon>
        <taxon>Marivirga</taxon>
    </lineage>
</organism>
<dbReference type="InterPro" id="IPR026444">
    <property type="entry name" value="Secre_tail"/>
</dbReference>
<reference evidence="7 8" key="1">
    <citation type="submission" date="2018-03" db="EMBL/GenBank/DDBJ databases">
        <title>Cross-interface Injection: A General Nanoliter Liquid Handling Method Applied to Single Cells Genome Amplification Automated Nanoliter Liquid Handling Applied to Single Cell Multiple Displacement Amplification.</title>
        <authorList>
            <person name="Yun J."/>
            <person name="Xu P."/>
            <person name="Xu J."/>
            <person name="Dai X."/>
            <person name="Wang Y."/>
            <person name="Zheng X."/>
            <person name="Cao C."/>
            <person name="Yi Q."/>
            <person name="Zhu Y."/>
            <person name="Wang L."/>
            <person name="Dong Z."/>
            <person name="Huang Y."/>
            <person name="Huang L."/>
            <person name="Du W."/>
        </authorList>
    </citation>
    <scope>NUCLEOTIDE SEQUENCE [LARGE SCALE GENOMIC DNA]</scope>
    <source>
        <strain evidence="7 8">Z-D1-2</strain>
    </source>
</reference>
<dbReference type="Gene3D" id="3.20.20.80">
    <property type="entry name" value="Glycosidases"/>
    <property type="match status" value="1"/>
</dbReference>
<keyword evidence="1 3" id="KW-0378">Hydrolase</keyword>
<dbReference type="Pfam" id="PF18666">
    <property type="entry name" value="CBM64"/>
    <property type="match status" value="1"/>
</dbReference>
<dbReference type="GO" id="GO:0004553">
    <property type="term" value="F:hydrolase activity, hydrolyzing O-glycosyl compounds"/>
    <property type="evidence" value="ECO:0007669"/>
    <property type="project" value="InterPro"/>
</dbReference>